<dbReference type="Gramene" id="ERM97552">
    <property type="protein sequence ID" value="ERM97552"/>
    <property type="gene ID" value="AMTR_s00200p00018150"/>
</dbReference>
<dbReference type="HOGENOM" id="CLU_1373915_0_0_1"/>
<evidence type="ECO:0000313" key="4">
    <source>
        <dbReference type="Proteomes" id="UP000017836"/>
    </source>
</evidence>
<feature type="signal peptide" evidence="2">
    <location>
        <begin position="1"/>
        <end position="16"/>
    </location>
</feature>
<dbReference type="Proteomes" id="UP000017836">
    <property type="component" value="Unassembled WGS sequence"/>
</dbReference>
<gene>
    <name evidence="3" type="ORF">AMTR_s00200p00018150</name>
</gene>
<dbReference type="EMBL" id="KI396072">
    <property type="protein sequence ID" value="ERM97552.1"/>
    <property type="molecule type" value="Genomic_DNA"/>
</dbReference>
<organism evidence="3 4">
    <name type="scientific">Amborella trichopoda</name>
    <dbReference type="NCBI Taxonomy" id="13333"/>
    <lineage>
        <taxon>Eukaryota</taxon>
        <taxon>Viridiplantae</taxon>
        <taxon>Streptophyta</taxon>
        <taxon>Embryophyta</taxon>
        <taxon>Tracheophyta</taxon>
        <taxon>Spermatophyta</taxon>
        <taxon>Magnoliopsida</taxon>
        <taxon>Amborellales</taxon>
        <taxon>Amborellaceae</taxon>
        <taxon>Amborella</taxon>
    </lineage>
</organism>
<sequence length="199" mass="21835">MQACLMFLPSLRMVIADCKLLWENEQMIKVHRNPLDWWLWQRTPSSSALDKALEGGDSTSRTSPSSSWDGSMEGNLVVLNGGPSDDGMNIEDDAVGIDGKVVYRLDGHKLDEAKIIKETLPHYVVEVGDGFATEVLAIVTTKEPAKRKMSGMSLRPIQPSDGGLWELHCYLSMIFFRGFLGTTAAVDTSCVVAMVDPTA</sequence>
<dbReference type="AlphaFoldDB" id="W1NP97"/>
<feature type="compositionally biased region" description="Low complexity" evidence="1">
    <location>
        <begin position="55"/>
        <end position="71"/>
    </location>
</feature>
<evidence type="ECO:0000256" key="2">
    <source>
        <dbReference type="SAM" id="SignalP"/>
    </source>
</evidence>
<evidence type="ECO:0000256" key="1">
    <source>
        <dbReference type="SAM" id="MobiDB-lite"/>
    </source>
</evidence>
<proteinExistence type="predicted"/>
<name>W1NP97_AMBTC</name>
<evidence type="ECO:0000313" key="3">
    <source>
        <dbReference type="EMBL" id="ERM97552.1"/>
    </source>
</evidence>
<protein>
    <submittedName>
        <fullName evidence="3">Uncharacterized protein</fullName>
    </submittedName>
</protein>
<keyword evidence="2" id="KW-0732">Signal</keyword>
<accession>W1NP97</accession>
<feature type="region of interest" description="Disordered" evidence="1">
    <location>
        <begin position="50"/>
        <end position="72"/>
    </location>
</feature>
<keyword evidence="4" id="KW-1185">Reference proteome</keyword>
<reference evidence="4" key="1">
    <citation type="journal article" date="2013" name="Science">
        <title>The Amborella genome and the evolution of flowering plants.</title>
        <authorList>
            <consortium name="Amborella Genome Project"/>
        </authorList>
    </citation>
    <scope>NUCLEOTIDE SEQUENCE [LARGE SCALE GENOMIC DNA]</scope>
</reference>
<feature type="chain" id="PRO_5004806841" evidence="2">
    <location>
        <begin position="17"/>
        <end position="199"/>
    </location>
</feature>